<dbReference type="InterPro" id="IPR036390">
    <property type="entry name" value="WH_DNA-bd_sf"/>
</dbReference>
<evidence type="ECO:0000259" key="6">
    <source>
        <dbReference type="PROSITE" id="PS50995"/>
    </source>
</evidence>
<gene>
    <name evidence="7" type="ORF">GCM10011612_04520</name>
</gene>
<dbReference type="GO" id="GO:0003677">
    <property type="term" value="F:DNA binding"/>
    <property type="evidence" value="ECO:0007669"/>
    <property type="project" value="UniProtKB-KW"/>
</dbReference>
<reference evidence="7" key="1">
    <citation type="journal article" date="2014" name="Int. J. Syst. Evol. Microbiol.">
        <title>Complete genome sequence of Corynebacterium casei LMG S-19264T (=DSM 44701T), isolated from a smear-ripened cheese.</title>
        <authorList>
            <consortium name="US DOE Joint Genome Institute (JGI-PGF)"/>
            <person name="Walter F."/>
            <person name="Albersmeier A."/>
            <person name="Kalinowski J."/>
            <person name="Ruckert C."/>
        </authorList>
    </citation>
    <scope>NUCLEOTIDE SEQUENCE</scope>
    <source>
        <strain evidence="7">CGMCC 4.7372</strain>
    </source>
</reference>
<protein>
    <submittedName>
        <fullName evidence="7">MarR family transcriptional regulator</fullName>
    </submittedName>
</protein>
<dbReference type="Pfam" id="PF22381">
    <property type="entry name" value="Staph_reg_Sar_Rot"/>
    <property type="match status" value="1"/>
</dbReference>
<feature type="domain" description="HTH marR-type" evidence="6">
    <location>
        <begin position="9"/>
        <end position="140"/>
    </location>
</feature>
<keyword evidence="2" id="KW-0963">Cytoplasm</keyword>
<name>A0A8H9LFE7_9ACTO</name>
<dbReference type="InterPro" id="IPR039422">
    <property type="entry name" value="MarR/SlyA-like"/>
</dbReference>
<dbReference type="AlphaFoldDB" id="A0A8H9LFE7"/>
<reference evidence="7" key="2">
    <citation type="submission" date="2020-09" db="EMBL/GenBank/DDBJ databases">
        <authorList>
            <person name="Sun Q."/>
            <person name="Zhou Y."/>
        </authorList>
    </citation>
    <scope>NUCLEOTIDE SEQUENCE</scope>
    <source>
        <strain evidence="7">CGMCC 4.7372</strain>
    </source>
</reference>
<keyword evidence="5" id="KW-0804">Transcription</keyword>
<dbReference type="Proteomes" id="UP000614239">
    <property type="component" value="Unassembled WGS sequence"/>
</dbReference>
<comment type="caution">
    <text evidence="7">The sequence shown here is derived from an EMBL/GenBank/DDBJ whole genome shotgun (WGS) entry which is preliminary data.</text>
</comment>
<dbReference type="PROSITE" id="PS50995">
    <property type="entry name" value="HTH_MARR_2"/>
    <property type="match status" value="1"/>
</dbReference>
<dbReference type="PANTHER" id="PTHR33164:SF5">
    <property type="entry name" value="ORGANIC HYDROPEROXIDE RESISTANCE TRANSCRIPTIONAL REGULATOR"/>
    <property type="match status" value="1"/>
</dbReference>
<dbReference type="GO" id="GO:0003700">
    <property type="term" value="F:DNA-binding transcription factor activity"/>
    <property type="evidence" value="ECO:0007669"/>
    <property type="project" value="InterPro"/>
</dbReference>
<sequence>MPHDPLALDRQLCFSLYRASRAITRAYRPLLKDIGLTYPQYLVMLALWQCGEPMGLNDIGSRISLDSGTLTPLLRRLEEAGLITRARDRTDERRRLIALTSAGRDLRERAAAIPGRMTALYSQPRADLERLKSALDDMAARLA</sequence>
<evidence type="ECO:0000256" key="3">
    <source>
        <dbReference type="ARBA" id="ARBA00023015"/>
    </source>
</evidence>
<dbReference type="PRINTS" id="PR00598">
    <property type="entry name" value="HTHMARR"/>
</dbReference>
<keyword evidence="8" id="KW-1185">Reference proteome</keyword>
<keyword evidence="4" id="KW-0238">DNA-binding</keyword>
<evidence type="ECO:0000256" key="2">
    <source>
        <dbReference type="ARBA" id="ARBA00022490"/>
    </source>
</evidence>
<evidence type="ECO:0000313" key="8">
    <source>
        <dbReference type="Proteomes" id="UP000614239"/>
    </source>
</evidence>
<dbReference type="SUPFAM" id="SSF46785">
    <property type="entry name" value="Winged helix' DNA-binding domain"/>
    <property type="match status" value="1"/>
</dbReference>
<evidence type="ECO:0000256" key="1">
    <source>
        <dbReference type="ARBA" id="ARBA00004496"/>
    </source>
</evidence>
<dbReference type="GO" id="GO:0005737">
    <property type="term" value="C:cytoplasm"/>
    <property type="evidence" value="ECO:0007669"/>
    <property type="project" value="UniProtKB-SubCell"/>
</dbReference>
<dbReference type="InterPro" id="IPR055166">
    <property type="entry name" value="Transc_reg_Sar_Rot_HTH"/>
</dbReference>
<accession>A0A8H9LFE7</accession>
<dbReference type="RefSeq" id="WP_080462105.1">
    <property type="nucleotide sequence ID" value="NZ_BMNJ01000001.1"/>
</dbReference>
<dbReference type="EMBL" id="BMNJ01000001">
    <property type="protein sequence ID" value="GGO95796.1"/>
    <property type="molecule type" value="Genomic_DNA"/>
</dbReference>
<dbReference type="SMART" id="SM00347">
    <property type="entry name" value="HTH_MARR"/>
    <property type="match status" value="1"/>
</dbReference>
<evidence type="ECO:0000313" key="7">
    <source>
        <dbReference type="EMBL" id="GGO95796.1"/>
    </source>
</evidence>
<dbReference type="OrthoDB" id="9806864at2"/>
<evidence type="ECO:0000256" key="5">
    <source>
        <dbReference type="ARBA" id="ARBA00023163"/>
    </source>
</evidence>
<comment type="subcellular location">
    <subcellularLocation>
        <location evidence="1">Cytoplasm</location>
    </subcellularLocation>
</comment>
<dbReference type="FunFam" id="1.10.10.10:FF:000163">
    <property type="entry name" value="MarR family transcriptional regulator"/>
    <property type="match status" value="1"/>
</dbReference>
<proteinExistence type="predicted"/>
<dbReference type="PANTHER" id="PTHR33164">
    <property type="entry name" value="TRANSCRIPTIONAL REGULATOR, MARR FAMILY"/>
    <property type="match status" value="1"/>
</dbReference>
<dbReference type="GO" id="GO:0006950">
    <property type="term" value="P:response to stress"/>
    <property type="evidence" value="ECO:0007669"/>
    <property type="project" value="TreeGrafter"/>
</dbReference>
<evidence type="ECO:0000256" key="4">
    <source>
        <dbReference type="ARBA" id="ARBA00023125"/>
    </source>
</evidence>
<dbReference type="InterPro" id="IPR000835">
    <property type="entry name" value="HTH_MarR-typ"/>
</dbReference>
<organism evidence="7 8">
    <name type="scientific">Actinomyces gaoshouyii</name>
    <dbReference type="NCBI Taxonomy" id="1960083"/>
    <lineage>
        <taxon>Bacteria</taxon>
        <taxon>Bacillati</taxon>
        <taxon>Actinomycetota</taxon>
        <taxon>Actinomycetes</taxon>
        <taxon>Actinomycetales</taxon>
        <taxon>Actinomycetaceae</taxon>
        <taxon>Actinomyces</taxon>
    </lineage>
</organism>
<dbReference type="Gene3D" id="1.10.10.10">
    <property type="entry name" value="Winged helix-like DNA-binding domain superfamily/Winged helix DNA-binding domain"/>
    <property type="match status" value="1"/>
</dbReference>
<dbReference type="InterPro" id="IPR036388">
    <property type="entry name" value="WH-like_DNA-bd_sf"/>
</dbReference>
<keyword evidence="3" id="KW-0805">Transcription regulation</keyword>